<dbReference type="GO" id="GO:0005737">
    <property type="term" value="C:cytoplasm"/>
    <property type="evidence" value="ECO:0007669"/>
    <property type="project" value="UniProtKB-ARBA"/>
</dbReference>
<dbReference type="Pfam" id="PF00091">
    <property type="entry name" value="Tubulin"/>
    <property type="match status" value="1"/>
</dbReference>
<dbReference type="FunFam" id="3.40.50.1440:FF:000007">
    <property type="entry name" value="Tubulin alpha chain"/>
    <property type="match status" value="1"/>
</dbReference>
<dbReference type="InterPro" id="IPR000217">
    <property type="entry name" value="Tubulin"/>
</dbReference>
<proteinExistence type="inferred from homology"/>
<dbReference type="PROSITE" id="PS00227">
    <property type="entry name" value="TUBULIN"/>
    <property type="match status" value="1"/>
</dbReference>
<keyword evidence="8 15" id="KW-0547">Nucleotide-binding</keyword>
<dbReference type="InterPro" id="IPR036525">
    <property type="entry name" value="Tubulin/FtsZ_GTPase_sf"/>
</dbReference>
<comment type="catalytic activity">
    <reaction evidence="14">
        <text>GTP + H2O = GDP + phosphate + H(+)</text>
        <dbReference type="Rhea" id="RHEA:19669"/>
        <dbReference type="ChEBI" id="CHEBI:15377"/>
        <dbReference type="ChEBI" id="CHEBI:15378"/>
        <dbReference type="ChEBI" id="CHEBI:37565"/>
        <dbReference type="ChEBI" id="CHEBI:43474"/>
        <dbReference type="ChEBI" id="CHEBI:58189"/>
    </reaction>
    <physiologicalReaction direction="left-to-right" evidence="14">
        <dbReference type="Rhea" id="RHEA:19670"/>
    </physiologicalReaction>
</comment>
<dbReference type="InterPro" id="IPR018316">
    <property type="entry name" value="Tubulin/FtsZ_2-layer-sand-dom"/>
</dbReference>
<dbReference type="Gene3D" id="3.40.50.1440">
    <property type="entry name" value="Tubulin/FtsZ, GTPase domain"/>
    <property type="match status" value="1"/>
</dbReference>
<evidence type="ECO:0000313" key="19">
    <source>
        <dbReference type="EMBL" id="KAK7578212.1"/>
    </source>
</evidence>
<organism evidence="19 20">
    <name type="scientific">Parthenolecanium corni</name>
    <dbReference type="NCBI Taxonomy" id="536013"/>
    <lineage>
        <taxon>Eukaryota</taxon>
        <taxon>Metazoa</taxon>
        <taxon>Ecdysozoa</taxon>
        <taxon>Arthropoda</taxon>
        <taxon>Hexapoda</taxon>
        <taxon>Insecta</taxon>
        <taxon>Pterygota</taxon>
        <taxon>Neoptera</taxon>
        <taxon>Paraneoptera</taxon>
        <taxon>Hemiptera</taxon>
        <taxon>Sternorrhyncha</taxon>
        <taxon>Coccoidea</taxon>
        <taxon>Coccidae</taxon>
        <taxon>Parthenolecanium</taxon>
    </lineage>
</organism>
<keyword evidence="7" id="KW-0479">Metal-binding</keyword>
<keyword evidence="10" id="KW-0460">Magnesium</keyword>
<dbReference type="InterPro" id="IPR002452">
    <property type="entry name" value="Alpha_tubulin"/>
</dbReference>
<evidence type="ECO:0000259" key="18">
    <source>
        <dbReference type="SMART" id="SM00865"/>
    </source>
</evidence>
<feature type="compositionally biased region" description="Polar residues" evidence="16">
    <location>
        <begin position="516"/>
        <end position="526"/>
    </location>
</feature>
<dbReference type="CDD" id="cd02186">
    <property type="entry name" value="alpha_tubulin"/>
    <property type="match status" value="1"/>
</dbReference>
<dbReference type="InterPro" id="IPR037103">
    <property type="entry name" value="Tubulin/FtsZ-like_C"/>
</dbReference>
<evidence type="ECO:0000256" key="3">
    <source>
        <dbReference type="ARBA" id="ARBA00009636"/>
    </source>
</evidence>
<evidence type="ECO:0000256" key="12">
    <source>
        <dbReference type="ARBA" id="ARBA00023212"/>
    </source>
</evidence>
<dbReference type="GO" id="GO:0005200">
    <property type="term" value="F:structural constituent of cytoskeleton"/>
    <property type="evidence" value="ECO:0007669"/>
    <property type="project" value="InterPro"/>
</dbReference>
<dbReference type="PANTHER" id="PTHR11588">
    <property type="entry name" value="TUBULIN"/>
    <property type="match status" value="1"/>
</dbReference>
<dbReference type="Proteomes" id="UP001367676">
    <property type="component" value="Unassembled WGS sequence"/>
</dbReference>
<evidence type="ECO:0000256" key="11">
    <source>
        <dbReference type="ARBA" id="ARBA00023134"/>
    </source>
</evidence>
<evidence type="ECO:0000313" key="20">
    <source>
        <dbReference type="Proteomes" id="UP001367676"/>
    </source>
</evidence>
<dbReference type="InterPro" id="IPR003008">
    <property type="entry name" value="Tubulin_FtsZ_GTPase"/>
</dbReference>
<feature type="domain" description="Tubulin/FtsZ GTPase" evidence="17">
    <location>
        <begin position="62"/>
        <end position="259"/>
    </location>
</feature>
<feature type="region of interest" description="Disordered" evidence="16">
    <location>
        <begin position="445"/>
        <end position="526"/>
    </location>
</feature>
<dbReference type="AlphaFoldDB" id="A0AAN9Y1A1"/>
<dbReference type="InterPro" id="IPR008280">
    <property type="entry name" value="Tub_FtsZ_C"/>
</dbReference>
<feature type="compositionally biased region" description="Polar residues" evidence="16">
    <location>
        <begin position="458"/>
        <end position="482"/>
    </location>
</feature>
<dbReference type="InterPro" id="IPR017975">
    <property type="entry name" value="Tubulin_CS"/>
</dbReference>
<dbReference type="Pfam" id="PF03953">
    <property type="entry name" value="Tubulin_C"/>
    <property type="match status" value="1"/>
</dbReference>
<dbReference type="InterPro" id="IPR023123">
    <property type="entry name" value="Tubulin_C"/>
</dbReference>
<evidence type="ECO:0000259" key="17">
    <source>
        <dbReference type="SMART" id="SM00864"/>
    </source>
</evidence>
<evidence type="ECO:0000256" key="14">
    <source>
        <dbReference type="ARBA" id="ARBA00049117"/>
    </source>
</evidence>
<dbReference type="FunFam" id="1.10.287.600:FF:000001">
    <property type="entry name" value="Tubulin alpha chain"/>
    <property type="match status" value="1"/>
</dbReference>
<dbReference type="EMBL" id="JBBCAQ010000035">
    <property type="protein sequence ID" value="KAK7578212.1"/>
    <property type="molecule type" value="Genomic_DNA"/>
</dbReference>
<comment type="subunit">
    <text evidence="4 15">Dimer of alpha and beta chains. A typical microtubule is a hollow water-filled tube with an outer diameter of 25 nm and an inner diameter of 15 nM. Alpha-beta heterodimers associate head-to-tail to form protofilaments running lengthwise along the microtubule wall with the beta-tubulin subunit facing the microtubule plus end conferring a structural polarity. Microtubules usually have 13 protofilaments but different protofilament numbers can be found in some organisms and specialized cells.</text>
</comment>
<comment type="subcellular location">
    <subcellularLocation>
        <location evidence="2">Cytoplasm</location>
        <location evidence="2">Cytoskeleton</location>
    </subcellularLocation>
</comment>
<sequence>MLCTRYDTSCIEREAITIHIGQAGVQIGNSVWELYCLEHGILPDGSIAATRRMCPVDSDDNYHTIFEECESGRYVPRSAFIDLEPSVIDEIRTGVYGNLFHPDRMITGKEDAANLYARGRYSVGGKIIDDVMNELRKISDKCNSVTCFILFHSFGGGTGSGLTSLLINQLTDLYGKTTKLQFVVYPSPRISTSVVEPYNSVLTAHSTIDLSDCCFMVDNEALYDIFEKRLDIEWPSYINLNRLIAQVTSSFTASLRFEGAMNIDLMEFQTNLVPYPRVHFPLITYAPIISVVKADRQNMSVKEITIDSFQPGNQMVKCDPRRGKYMACCMLYRGDVTPRDVNDAIQVIKTRENIKFVNWCPTGFQVGINYQPPAVVPGGDFAKVRRAICMIGNTTAISEAWARLNYKFDLMFAKRAYIHWYLGEGMEELEFAEARTDMAELEKDYEEAGKDTEFQDSEPPSQNVTNTRPGMGSMTSASSIPTKAQIGAPVDDEPEADQEEEGGGEEEEEETSETSQMVWQPQNYRY</sequence>
<dbReference type="GO" id="GO:0005525">
    <property type="term" value="F:GTP binding"/>
    <property type="evidence" value="ECO:0007669"/>
    <property type="project" value="UniProtKB-UniRule"/>
</dbReference>
<dbReference type="SMART" id="SM00865">
    <property type="entry name" value="Tubulin_C"/>
    <property type="match status" value="1"/>
</dbReference>
<dbReference type="PRINTS" id="PR01162">
    <property type="entry name" value="ALPHATUBULIN"/>
</dbReference>
<accession>A0AAN9Y1A1</accession>
<keyword evidence="20" id="KW-1185">Reference proteome</keyword>
<keyword evidence="9" id="KW-0378">Hydrolase</keyword>
<reference evidence="19 20" key="1">
    <citation type="submission" date="2024-03" db="EMBL/GenBank/DDBJ databases">
        <title>Adaptation during the transition from Ophiocordyceps entomopathogen to insect associate is accompanied by gene loss and intensified selection.</title>
        <authorList>
            <person name="Ward C.M."/>
            <person name="Onetto C.A."/>
            <person name="Borneman A.R."/>
        </authorList>
    </citation>
    <scope>NUCLEOTIDE SEQUENCE [LARGE SCALE GENOMIC DNA]</scope>
    <source>
        <strain evidence="19">AWRI1</strain>
        <tissue evidence="19">Single Adult Female</tissue>
    </source>
</reference>
<comment type="function">
    <text evidence="13 15">Tubulin is the major constituent of microtubules, a cylinder consisting of laterally associated linear protofilaments composed of alpha- and beta-tubulin heterodimers. Microtubules grow by the addition of GTP-tubulin dimers to the microtubule end, where a stabilizing cap forms. Below the cap, tubulin dimers are in GDP-bound state, owing to GTPase activity of alpha-tubulin.</text>
</comment>
<dbReference type="GO" id="GO:0016787">
    <property type="term" value="F:hydrolase activity"/>
    <property type="evidence" value="ECO:0007669"/>
    <property type="project" value="UniProtKB-KW"/>
</dbReference>
<evidence type="ECO:0000256" key="13">
    <source>
        <dbReference type="ARBA" id="ARBA00034296"/>
    </source>
</evidence>
<keyword evidence="11 15" id="KW-0342">GTP-binding</keyword>
<evidence type="ECO:0000256" key="8">
    <source>
        <dbReference type="ARBA" id="ARBA00022741"/>
    </source>
</evidence>
<dbReference type="GO" id="GO:0046872">
    <property type="term" value="F:metal ion binding"/>
    <property type="evidence" value="ECO:0007669"/>
    <property type="project" value="UniProtKB-KW"/>
</dbReference>
<evidence type="ECO:0000256" key="10">
    <source>
        <dbReference type="ARBA" id="ARBA00022842"/>
    </source>
</evidence>
<comment type="cofactor">
    <cofactor evidence="1">
        <name>Mg(2+)</name>
        <dbReference type="ChEBI" id="CHEBI:18420"/>
    </cofactor>
</comment>
<evidence type="ECO:0000256" key="16">
    <source>
        <dbReference type="SAM" id="MobiDB-lite"/>
    </source>
</evidence>
<evidence type="ECO:0000256" key="6">
    <source>
        <dbReference type="ARBA" id="ARBA00022701"/>
    </source>
</evidence>
<evidence type="ECO:0000256" key="1">
    <source>
        <dbReference type="ARBA" id="ARBA00001946"/>
    </source>
</evidence>
<evidence type="ECO:0000256" key="2">
    <source>
        <dbReference type="ARBA" id="ARBA00004245"/>
    </source>
</evidence>
<dbReference type="SUPFAM" id="SSF52490">
    <property type="entry name" value="Tubulin nucleotide-binding domain-like"/>
    <property type="match status" value="1"/>
</dbReference>
<dbReference type="GO" id="GO:0005874">
    <property type="term" value="C:microtubule"/>
    <property type="evidence" value="ECO:0007669"/>
    <property type="project" value="UniProtKB-KW"/>
</dbReference>
<feature type="compositionally biased region" description="Acidic residues" evidence="16">
    <location>
        <begin position="490"/>
        <end position="512"/>
    </location>
</feature>
<gene>
    <name evidence="19" type="ORF">V9T40_010417</name>
</gene>
<keyword evidence="5" id="KW-0963">Cytoplasm</keyword>
<dbReference type="GO" id="GO:0007017">
    <property type="term" value="P:microtubule-based process"/>
    <property type="evidence" value="ECO:0007669"/>
    <property type="project" value="InterPro"/>
</dbReference>
<keyword evidence="12" id="KW-0206">Cytoskeleton</keyword>
<dbReference type="Gene3D" id="1.10.287.600">
    <property type="entry name" value="Helix hairpin bin"/>
    <property type="match status" value="1"/>
</dbReference>
<dbReference type="Gene3D" id="3.30.1330.20">
    <property type="entry name" value="Tubulin/FtsZ, C-terminal domain"/>
    <property type="match status" value="1"/>
</dbReference>
<dbReference type="SMART" id="SM00864">
    <property type="entry name" value="Tubulin"/>
    <property type="match status" value="1"/>
</dbReference>
<evidence type="ECO:0000256" key="9">
    <source>
        <dbReference type="ARBA" id="ARBA00022801"/>
    </source>
</evidence>
<keyword evidence="6 15" id="KW-0493">Microtubule</keyword>
<evidence type="ECO:0000256" key="15">
    <source>
        <dbReference type="RuleBase" id="RU000352"/>
    </source>
</evidence>
<evidence type="ECO:0000256" key="4">
    <source>
        <dbReference type="ARBA" id="ARBA00011747"/>
    </source>
</evidence>
<comment type="caution">
    <text evidence="19">The sequence shown here is derived from an EMBL/GenBank/DDBJ whole genome shotgun (WGS) entry which is preliminary data.</text>
</comment>
<dbReference type="PRINTS" id="PR01161">
    <property type="entry name" value="TUBULIN"/>
</dbReference>
<dbReference type="SUPFAM" id="SSF55307">
    <property type="entry name" value="Tubulin C-terminal domain-like"/>
    <property type="match status" value="1"/>
</dbReference>
<name>A0AAN9Y1A1_9HEMI</name>
<feature type="domain" description="Tubulin/FtsZ 2-layer sandwich" evidence="18">
    <location>
        <begin position="261"/>
        <end position="406"/>
    </location>
</feature>
<dbReference type="FunFam" id="3.30.1330.20:FF:000001">
    <property type="entry name" value="Tubulin alpha chain"/>
    <property type="match status" value="1"/>
</dbReference>
<evidence type="ECO:0000256" key="7">
    <source>
        <dbReference type="ARBA" id="ARBA00022723"/>
    </source>
</evidence>
<comment type="similarity">
    <text evidence="3 15">Belongs to the tubulin family.</text>
</comment>
<protein>
    <recommendedName>
        <fullName evidence="15">Tubulin alpha chain</fullName>
    </recommendedName>
</protein>
<evidence type="ECO:0000256" key="5">
    <source>
        <dbReference type="ARBA" id="ARBA00022490"/>
    </source>
</evidence>